<organism evidence="1">
    <name type="scientific">Arundo donax</name>
    <name type="common">Giant reed</name>
    <name type="synonym">Donax arundinaceus</name>
    <dbReference type="NCBI Taxonomy" id="35708"/>
    <lineage>
        <taxon>Eukaryota</taxon>
        <taxon>Viridiplantae</taxon>
        <taxon>Streptophyta</taxon>
        <taxon>Embryophyta</taxon>
        <taxon>Tracheophyta</taxon>
        <taxon>Spermatophyta</taxon>
        <taxon>Magnoliopsida</taxon>
        <taxon>Liliopsida</taxon>
        <taxon>Poales</taxon>
        <taxon>Poaceae</taxon>
        <taxon>PACMAD clade</taxon>
        <taxon>Arundinoideae</taxon>
        <taxon>Arundineae</taxon>
        <taxon>Arundo</taxon>
    </lineage>
</organism>
<reference evidence="1" key="1">
    <citation type="submission" date="2014-09" db="EMBL/GenBank/DDBJ databases">
        <authorList>
            <person name="Magalhaes I.L.F."/>
            <person name="Oliveira U."/>
            <person name="Santos F.R."/>
            <person name="Vidigal T.H.D.A."/>
            <person name="Brescovit A.D."/>
            <person name="Santos A.J."/>
        </authorList>
    </citation>
    <scope>NUCLEOTIDE SEQUENCE</scope>
    <source>
        <tissue evidence="1">Shoot tissue taken approximately 20 cm above the soil surface</tissue>
    </source>
</reference>
<evidence type="ECO:0000313" key="1">
    <source>
        <dbReference type="EMBL" id="JAD40269.1"/>
    </source>
</evidence>
<name>A0A0A8ZLH3_ARUDO</name>
<accession>A0A0A8ZLH3</accession>
<sequence>MEINFCVKPEDYVRN</sequence>
<reference evidence="1" key="2">
    <citation type="journal article" date="2015" name="Data Brief">
        <title>Shoot transcriptome of the giant reed, Arundo donax.</title>
        <authorList>
            <person name="Barrero R.A."/>
            <person name="Guerrero F.D."/>
            <person name="Moolhuijzen P."/>
            <person name="Goolsby J.A."/>
            <person name="Tidwell J."/>
            <person name="Bellgard S.E."/>
            <person name="Bellgard M.I."/>
        </authorList>
    </citation>
    <scope>NUCLEOTIDE SEQUENCE</scope>
    <source>
        <tissue evidence="1">Shoot tissue taken approximately 20 cm above the soil surface</tissue>
    </source>
</reference>
<proteinExistence type="predicted"/>
<dbReference type="EMBL" id="GBRH01257626">
    <property type="protein sequence ID" value="JAD40269.1"/>
    <property type="molecule type" value="Transcribed_RNA"/>
</dbReference>
<protein>
    <submittedName>
        <fullName evidence="1">Uncharacterized protein</fullName>
    </submittedName>
</protein>